<keyword evidence="2" id="KW-0560">Oxidoreductase</keyword>
<dbReference type="Pfam" id="PF00067">
    <property type="entry name" value="p450"/>
    <property type="match status" value="1"/>
</dbReference>
<sequence length="104" mass="11770">LFNTCSMSEFCIRSFKKIEQLPGDPWGTGKYNIAKYHEVLHDLYNRYGPIVRQDLGSNTIVHVFDPDDIKAVYVNEGKIPKIAPLQESALLYRQSRGLSLGLGN</sequence>
<reference evidence="3" key="1">
    <citation type="journal article" date="2023" name="IScience">
        <title>Live-bearing cockroach genome reveals convergent evolutionary mechanisms linked to viviparity in insects and beyond.</title>
        <authorList>
            <person name="Fouks B."/>
            <person name="Harrison M.C."/>
            <person name="Mikhailova A.A."/>
            <person name="Marchal E."/>
            <person name="English S."/>
            <person name="Carruthers M."/>
            <person name="Jennings E.C."/>
            <person name="Chiamaka E.L."/>
            <person name="Frigard R.A."/>
            <person name="Pippel M."/>
            <person name="Attardo G.M."/>
            <person name="Benoit J.B."/>
            <person name="Bornberg-Bauer E."/>
            <person name="Tobe S.S."/>
        </authorList>
    </citation>
    <scope>NUCLEOTIDE SEQUENCE</scope>
    <source>
        <strain evidence="3">Stay&amp;Tobe</strain>
    </source>
</reference>
<feature type="non-terminal residue" evidence="3">
    <location>
        <position position="104"/>
    </location>
</feature>
<evidence type="ECO:0000313" key="3">
    <source>
        <dbReference type="EMBL" id="KAJ9584959.1"/>
    </source>
</evidence>
<dbReference type="Proteomes" id="UP001233999">
    <property type="component" value="Unassembled WGS sequence"/>
</dbReference>
<feature type="non-terminal residue" evidence="3">
    <location>
        <position position="1"/>
    </location>
</feature>
<reference evidence="3" key="2">
    <citation type="submission" date="2023-05" db="EMBL/GenBank/DDBJ databases">
        <authorList>
            <person name="Fouks B."/>
        </authorList>
    </citation>
    <scope>NUCLEOTIDE SEQUENCE</scope>
    <source>
        <strain evidence="3">Stay&amp;Tobe</strain>
        <tissue evidence="3">Testes</tissue>
    </source>
</reference>
<dbReference type="GO" id="GO:0005506">
    <property type="term" value="F:iron ion binding"/>
    <property type="evidence" value="ECO:0007669"/>
    <property type="project" value="InterPro"/>
</dbReference>
<protein>
    <recommendedName>
        <fullName evidence="5">Cytochrome P450</fullName>
    </recommendedName>
</protein>
<dbReference type="EMBL" id="JASPKZ010007332">
    <property type="protein sequence ID" value="KAJ9584959.1"/>
    <property type="molecule type" value="Genomic_DNA"/>
</dbReference>
<dbReference type="InterPro" id="IPR001128">
    <property type="entry name" value="Cyt_P450"/>
</dbReference>
<dbReference type="GO" id="GO:0004497">
    <property type="term" value="F:monooxygenase activity"/>
    <property type="evidence" value="ECO:0007669"/>
    <property type="project" value="UniProtKB-KW"/>
</dbReference>
<dbReference type="Gene3D" id="1.10.630.10">
    <property type="entry name" value="Cytochrome P450"/>
    <property type="match status" value="1"/>
</dbReference>
<dbReference type="AlphaFoldDB" id="A0AAD7ZQE5"/>
<comment type="similarity">
    <text evidence="1">Belongs to the cytochrome P450 family.</text>
</comment>
<gene>
    <name evidence="3" type="ORF">L9F63_020689</name>
</gene>
<evidence type="ECO:0000256" key="1">
    <source>
        <dbReference type="ARBA" id="ARBA00010617"/>
    </source>
</evidence>
<evidence type="ECO:0000256" key="2">
    <source>
        <dbReference type="ARBA" id="ARBA00023033"/>
    </source>
</evidence>
<organism evidence="3 4">
    <name type="scientific">Diploptera punctata</name>
    <name type="common">Pacific beetle cockroach</name>
    <dbReference type="NCBI Taxonomy" id="6984"/>
    <lineage>
        <taxon>Eukaryota</taxon>
        <taxon>Metazoa</taxon>
        <taxon>Ecdysozoa</taxon>
        <taxon>Arthropoda</taxon>
        <taxon>Hexapoda</taxon>
        <taxon>Insecta</taxon>
        <taxon>Pterygota</taxon>
        <taxon>Neoptera</taxon>
        <taxon>Polyneoptera</taxon>
        <taxon>Dictyoptera</taxon>
        <taxon>Blattodea</taxon>
        <taxon>Blaberoidea</taxon>
        <taxon>Blaberidae</taxon>
        <taxon>Diplopterinae</taxon>
        <taxon>Diploptera</taxon>
    </lineage>
</organism>
<dbReference type="SUPFAM" id="SSF48264">
    <property type="entry name" value="Cytochrome P450"/>
    <property type="match status" value="1"/>
</dbReference>
<dbReference type="GO" id="GO:0016705">
    <property type="term" value="F:oxidoreductase activity, acting on paired donors, with incorporation or reduction of molecular oxygen"/>
    <property type="evidence" value="ECO:0007669"/>
    <property type="project" value="InterPro"/>
</dbReference>
<name>A0AAD7ZQE5_DIPPU</name>
<dbReference type="InterPro" id="IPR036396">
    <property type="entry name" value="Cyt_P450_sf"/>
</dbReference>
<proteinExistence type="inferred from homology"/>
<evidence type="ECO:0008006" key="5">
    <source>
        <dbReference type="Google" id="ProtNLM"/>
    </source>
</evidence>
<keyword evidence="2" id="KW-0503">Monooxygenase</keyword>
<comment type="caution">
    <text evidence="3">The sequence shown here is derived from an EMBL/GenBank/DDBJ whole genome shotgun (WGS) entry which is preliminary data.</text>
</comment>
<keyword evidence="4" id="KW-1185">Reference proteome</keyword>
<accession>A0AAD7ZQE5</accession>
<evidence type="ECO:0000313" key="4">
    <source>
        <dbReference type="Proteomes" id="UP001233999"/>
    </source>
</evidence>
<dbReference type="GO" id="GO:0020037">
    <property type="term" value="F:heme binding"/>
    <property type="evidence" value="ECO:0007669"/>
    <property type="project" value="InterPro"/>
</dbReference>